<gene>
    <name evidence="3" type="ORF">SAMN05660991_01788</name>
</gene>
<evidence type="ECO:0000313" key="3">
    <source>
        <dbReference type="EMBL" id="SEO79055.1"/>
    </source>
</evidence>
<reference evidence="4" key="1">
    <citation type="submission" date="2016-10" db="EMBL/GenBank/DDBJ databases">
        <authorList>
            <person name="Varghese N."/>
            <person name="Submissions S."/>
        </authorList>
    </citation>
    <scope>NUCLEOTIDE SEQUENCE [LARGE SCALE GENOMIC DNA]</scope>
    <source>
        <strain evidence="4">DSM 45413</strain>
    </source>
</reference>
<feature type="transmembrane region" description="Helical" evidence="2">
    <location>
        <begin position="92"/>
        <end position="109"/>
    </location>
</feature>
<feature type="transmembrane region" description="Helical" evidence="2">
    <location>
        <begin position="211"/>
        <end position="228"/>
    </location>
</feature>
<keyword evidence="2" id="KW-0472">Membrane</keyword>
<evidence type="ECO:0000256" key="1">
    <source>
        <dbReference type="SAM" id="MobiDB-lite"/>
    </source>
</evidence>
<protein>
    <submittedName>
        <fullName evidence="3">Uncharacterized protein</fullName>
    </submittedName>
</protein>
<feature type="transmembrane region" description="Helical" evidence="2">
    <location>
        <begin position="171"/>
        <end position="191"/>
    </location>
</feature>
<accession>A0A1H8SKG1</accession>
<proteinExistence type="predicted"/>
<feature type="transmembrane region" description="Helical" evidence="2">
    <location>
        <begin position="64"/>
        <end position="85"/>
    </location>
</feature>
<sequence length="256" mass="27282">MTTQPAPRDVRTPARFRLPRPSGAVLAVLLPVDLALIAASVATHRAGSGTPEASEIWSVENDSGLAELVGHVHLLALAVLLLTLWRLGGRPVWIAWAALFALALADDRYRLHENQGHRLADLLHLPRELAGLRAGDLGELVVWGLLAVLPLLAIGGLHLRSDPRTRRESLGLGLLVAVYVFFGVVVDQLHAMSRGGAGEHLLGTIEDGGELLTLTVVLAHVVVLVGTARRNRRPADRGGSAQEPVRRRASASSSPA</sequence>
<feature type="transmembrane region" description="Helical" evidence="2">
    <location>
        <begin position="21"/>
        <end position="44"/>
    </location>
</feature>
<keyword evidence="2" id="KW-0812">Transmembrane</keyword>
<dbReference type="OrthoDB" id="4804794at2"/>
<dbReference type="Proteomes" id="UP000198960">
    <property type="component" value="Unassembled WGS sequence"/>
</dbReference>
<organism evidence="3 4">
    <name type="scientific">Trujillonella endophytica</name>
    <dbReference type="NCBI Taxonomy" id="673521"/>
    <lineage>
        <taxon>Bacteria</taxon>
        <taxon>Bacillati</taxon>
        <taxon>Actinomycetota</taxon>
        <taxon>Actinomycetes</taxon>
        <taxon>Geodermatophilales</taxon>
        <taxon>Geodermatophilaceae</taxon>
        <taxon>Trujillonella</taxon>
    </lineage>
</organism>
<dbReference type="AlphaFoldDB" id="A0A1H8SKG1"/>
<dbReference type="EMBL" id="FOEE01000004">
    <property type="protein sequence ID" value="SEO79055.1"/>
    <property type="molecule type" value="Genomic_DNA"/>
</dbReference>
<evidence type="ECO:0000256" key="2">
    <source>
        <dbReference type="SAM" id="Phobius"/>
    </source>
</evidence>
<dbReference type="RefSeq" id="WP_091942233.1">
    <property type="nucleotide sequence ID" value="NZ_FOEE01000004.1"/>
</dbReference>
<keyword evidence="4" id="KW-1185">Reference proteome</keyword>
<evidence type="ECO:0000313" key="4">
    <source>
        <dbReference type="Proteomes" id="UP000198960"/>
    </source>
</evidence>
<feature type="region of interest" description="Disordered" evidence="1">
    <location>
        <begin position="232"/>
        <end position="256"/>
    </location>
</feature>
<feature type="transmembrane region" description="Helical" evidence="2">
    <location>
        <begin position="140"/>
        <end position="159"/>
    </location>
</feature>
<keyword evidence="2" id="KW-1133">Transmembrane helix</keyword>
<name>A0A1H8SKG1_9ACTN</name>